<dbReference type="EMBL" id="GBXM01019049">
    <property type="protein sequence ID" value="JAH89528.1"/>
    <property type="molecule type" value="Transcribed_RNA"/>
</dbReference>
<reference evidence="1" key="1">
    <citation type="submission" date="2014-11" db="EMBL/GenBank/DDBJ databases">
        <authorList>
            <person name="Amaro Gonzalez C."/>
        </authorList>
    </citation>
    <scope>NUCLEOTIDE SEQUENCE</scope>
</reference>
<reference evidence="1" key="2">
    <citation type="journal article" date="2015" name="Fish Shellfish Immunol.">
        <title>Early steps in the European eel (Anguilla anguilla)-Vibrio vulnificus interaction in the gills: Role of the RtxA13 toxin.</title>
        <authorList>
            <person name="Callol A."/>
            <person name="Pajuelo D."/>
            <person name="Ebbesson L."/>
            <person name="Teles M."/>
            <person name="MacKenzie S."/>
            <person name="Amaro C."/>
        </authorList>
    </citation>
    <scope>NUCLEOTIDE SEQUENCE</scope>
</reference>
<protein>
    <submittedName>
        <fullName evidence="1">Uncharacterized protein</fullName>
    </submittedName>
</protein>
<evidence type="ECO:0000313" key="1">
    <source>
        <dbReference type="EMBL" id="JAH89528.1"/>
    </source>
</evidence>
<accession>A0A0E9WJ63</accession>
<name>A0A0E9WJ63_ANGAN</name>
<organism evidence="1">
    <name type="scientific">Anguilla anguilla</name>
    <name type="common">European freshwater eel</name>
    <name type="synonym">Muraena anguilla</name>
    <dbReference type="NCBI Taxonomy" id="7936"/>
    <lineage>
        <taxon>Eukaryota</taxon>
        <taxon>Metazoa</taxon>
        <taxon>Chordata</taxon>
        <taxon>Craniata</taxon>
        <taxon>Vertebrata</taxon>
        <taxon>Euteleostomi</taxon>
        <taxon>Actinopterygii</taxon>
        <taxon>Neopterygii</taxon>
        <taxon>Teleostei</taxon>
        <taxon>Anguilliformes</taxon>
        <taxon>Anguillidae</taxon>
        <taxon>Anguilla</taxon>
    </lineage>
</organism>
<dbReference type="AlphaFoldDB" id="A0A0E9WJ63"/>
<proteinExistence type="predicted"/>
<sequence>MFSRTTCASYISPATTKGSRNVTGMFCQCYSIATTWQRCCVNIVGWEGGYVSKKSQHLALNLTKTCTRRKCPNV</sequence>